<dbReference type="EMBL" id="WUTW01000005">
    <property type="protein sequence ID" value="MXQ66769.1"/>
    <property type="molecule type" value="Genomic_DNA"/>
</dbReference>
<dbReference type="Pfam" id="PF13768">
    <property type="entry name" value="VWA_3"/>
    <property type="match status" value="1"/>
</dbReference>
<dbReference type="PANTHER" id="PTHR45737:SF6">
    <property type="entry name" value="VON WILLEBRAND FACTOR A DOMAIN-CONTAINING PROTEIN 5A"/>
    <property type="match status" value="1"/>
</dbReference>
<evidence type="ECO:0000313" key="5">
    <source>
        <dbReference type="Proteomes" id="UP000431901"/>
    </source>
</evidence>
<reference evidence="4 5" key="1">
    <citation type="submission" date="2019-12" db="EMBL/GenBank/DDBJ databases">
        <title>Nocardia macrotermitis sp. nov. and Nocardia aurantia sp. nov., isolated from the gut of the fungus growing-termite Macrotermes natalensis.</title>
        <authorList>
            <person name="Christine B."/>
            <person name="Rene B."/>
        </authorList>
    </citation>
    <scope>NUCLEOTIDE SEQUENCE [LARGE SCALE GENOMIC DNA]</scope>
    <source>
        <strain evidence="4 5">DSM 102126</strain>
    </source>
</reference>
<organism evidence="4 5">
    <name type="scientific">Actinomadura rayongensis</name>
    <dbReference type="NCBI Taxonomy" id="1429076"/>
    <lineage>
        <taxon>Bacteria</taxon>
        <taxon>Bacillati</taxon>
        <taxon>Actinomycetota</taxon>
        <taxon>Actinomycetes</taxon>
        <taxon>Streptosporangiales</taxon>
        <taxon>Thermomonosporaceae</taxon>
        <taxon>Actinomadura</taxon>
    </lineage>
</organism>
<feature type="compositionally biased region" description="Pro residues" evidence="1">
    <location>
        <begin position="676"/>
        <end position="692"/>
    </location>
</feature>
<feature type="compositionally biased region" description="Basic and acidic residues" evidence="1">
    <location>
        <begin position="696"/>
        <end position="708"/>
    </location>
</feature>
<keyword evidence="5" id="KW-1185">Reference proteome</keyword>
<dbReference type="InterPro" id="IPR013694">
    <property type="entry name" value="VIT"/>
</dbReference>
<dbReference type="OrthoDB" id="186919at2"/>
<dbReference type="SMART" id="SM00609">
    <property type="entry name" value="VIT"/>
    <property type="match status" value="1"/>
</dbReference>
<feature type="region of interest" description="Disordered" evidence="1">
    <location>
        <begin position="171"/>
        <end position="193"/>
    </location>
</feature>
<dbReference type="AlphaFoldDB" id="A0A6I4W7M3"/>
<proteinExistence type="predicted"/>
<dbReference type="Pfam" id="PF08487">
    <property type="entry name" value="VIT"/>
    <property type="match status" value="1"/>
</dbReference>
<evidence type="ECO:0000256" key="1">
    <source>
        <dbReference type="SAM" id="MobiDB-lite"/>
    </source>
</evidence>
<dbReference type="RefSeq" id="WP_161104967.1">
    <property type="nucleotide sequence ID" value="NZ_JBHLYI010000003.1"/>
</dbReference>
<dbReference type="InterPro" id="IPR036465">
    <property type="entry name" value="vWFA_dom_sf"/>
</dbReference>
<protein>
    <submittedName>
        <fullName evidence="4">VWA domain-containing protein</fullName>
    </submittedName>
</protein>
<feature type="domain" description="VIT" evidence="3">
    <location>
        <begin position="15"/>
        <end position="143"/>
    </location>
</feature>
<evidence type="ECO:0000259" key="2">
    <source>
        <dbReference type="PROSITE" id="PS50234"/>
    </source>
</evidence>
<feature type="region of interest" description="Disordered" evidence="1">
    <location>
        <begin position="632"/>
        <end position="723"/>
    </location>
</feature>
<feature type="compositionally biased region" description="Pro residues" evidence="1">
    <location>
        <begin position="639"/>
        <end position="665"/>
    </location>
</feature>
<dbReference type="SUPFAM" id="SSF53300">
    <property type="entry name" value="vWA-like"/>
    <property type="match status" value="1"/>
</dbReference>
<dbReference type="Proteomes" id="UP000431901">
    <property type="component" value="Unassembled WGS sequence"/>
</dbReference>
<feature type="domain" description="VWFA" evidence="2">
    <location>
        <begin position="302"/>
        <end position="468"/>
    </location>
</feature>
<dbReference type="PROSITE" id="PS50234">
    <property type="entry name" value="VWFA"/>
    <property type="match status" value="1"/>
</dbReference>
<dbReference type="SMART" id="SM00327">
    <property type="entry name" value="VWA"/>
    <property type="match status" value="1"/>
</dbReference>
<comment type="caution">
    <text evidence="4">The sequence shown here is derived from an EMBL/GenBank/DDBJ whole genome shotgun (WGS) entry which is preliminary data.</text>
</comment>
<evidence type="ECO:0000313" key="4">
    <source>
        <dbReference type="EMBL" id="MXQ66769.1"/>
    </source>
</evidence>
<name>A0A6I4W7M3_9ACTN</name>
<dbReference type="PANTHER" id="PTHR45737">
    <property type="entry name" value="VON WILLEBRAND FACTOR A DOMAIN-CONTAINING PROTEIN 5A"/>
    <property type="match status" value="1"/>
</dbReference>
<evidence type="ECO:0000259" key="3">
    <source>
        <dbReference type="PROSITE" id="PS51468"/>
    </source>
</evidence>
<dbReference type="PROSITE" id="PS51468">
    <property type="entry name" value="VIT"/>
    <property type="match status" value="1"/>
</dbReference>
<gene>
    <name evidence="4" type="ORF">GQ466_22375</name>
</gene>
<sequence length="818" mass="87648">MTVRIVPLPAAEPSPDGGLGALSTERGNLPLDRVDVHASITGLAAGVEVVQGFRNPFDVPLEATYVFPLPDRAAVTALRMEVADRVVDGVLAERGQARQQYDAAIAAGKRAAIAEEDRPDVFTLRVGNIPPGERVTVRLTLDQPLPYETTGTESVTTFRFPLVVAQRYVPGTPLPGDPAGQGTAPDTGAAPDASRISPPVLLPGFPNPVRLGITVDVDTTALPLTEIRSALHVVAEESGPGRTRLRLDPGERLDRDFVLRLGHGTREVTALTVSPDGADGADGGTFTLTVLPSGEHRLRPRDVVLAIDRSGSMTGWKMVCARRAAARIVDTLTSDDRFAVLSFDTVVERPDLPHGLSPATDRNRFRAVEHLATLDARGGTEMLTPLDEAAGLLTDTSRDRVLVLITDGQIANEDQLLAHLLPRLAGVRVHTVGIDHAVNAGFLNRLAIGGRCELVESENRLDEAMESVHHRIGAPLVTDLHLDPAGLEIDPSTVAPRRLGALYPGAALVIAGRYTGASPGDLTLRGTAADGSPWHRSLTPTVAPSRAAASIWARAHLRDLEDRYVIEGGPELEQQIVRVSLRFNVLCRFTAFVATDAVTANETGTRPHQVIQPVENPHAADLHRRAHPIPAHPMAAPRVAPPSPMTAPPPAPSHPAPYGAPPVPFGAPSAPTGSAPHPPAPYIQPASAPPSAKPKATPDRNHNADRRRTPVPAPRPGDSDQDATRTMLNAELETLKTFTGDESQRRDHLLYHLLPFLEMTLQRLGDKAPKPLTDLTAALRAYRTDPSTAATDDLWTKAITNLDKTANPPKRPFWKRSK</sequence>
<dbReference type="Gene3D" id="3.40.50.410">
    <property type="entry name" value="von Willebrand factor, type A domain"/>
    <property type="match status" value="1"/>
</dbReference>
<accession>A0A6I4W7M3</accession>
<dbReference type="InterPro" id="IPR002035">
    <property type="entry name" value="VWF_A"/>
</dbReference>